<proteinExistence type="predicted"/>
<dbReference type="RefSeq" id="WP_110308797.1">
    <property type="nucleotide sequence ID" value="NZ_QICL01000001.1"/>
</dbReference>
<dbReference type="InterPro" id="IPR024618">
    <property type="entry name" value="DUF3857"/>
</dbReference>
<evidence type="ECO:0000313" key="3">
    <source>
        <dbReference type="EMBL" id="PXV68807.1"/>
    </source>
</evidence>
<keyword evidence="4" id="KW-1185">Reference proteome</keyword>
<feature type="signal peptide" evidence="1">
    <location>
        <begin position="1"/>
        <end position="19"/>
    </location>
</feature>
<feature type="domain" description="DUF3857" evidence="2">
    <location>
        <begin position="76"/>
        <end position="238"/>
    </location>
</feature>
<feature type="chain" id="PRO_5015998520" evidence="1">
    <location>
        <begin position="20"/>
        <end position="653"/>
    </location>
</feature>
<sequence>MKTIILCVLVALAPLIGNAQENYSEEYGKVTQYEISMTEYAADPEAEAVVIYDIGTNYFQGDDNRGFLLHMEKKTKIKVLKAAGTEYAKIEIPFYTDNRNGESVIDIEATIYNLDNGKPTKSFLDPKKIFEEKINDDVSVKKIALPDVREGSVIEFKYHIVTPFFFHMRKWDFQQKIPVIHSQLIYKAIPYYEYTYIVRGTKKFDEFDSVTKNHDIRFGSLLYQEKIYTFGMKNLPAFRDEEFISAEEDYMVSINFQISKIYFAQGGNQNYISTWPALCDDFLKRDDFGKYIKNSEKEGKKLLPTLDLANKSQLDQAIEISQYVKTMFKWDEVNSKFAADNLSGFLKSKSGNAANINLYLIGLLKAANITVNPLVLSTRNHGAVSKSHPFQQFLNYVIAQVEIDGKTYFIDATEPLRYFDELPIRCTNVEALVVKPKTEEWIVTTQKEISRTSKAFKINVMPELQTLDVNIQYTLSGQDAYQFRNIYDGKDDNLVNYFKKNNNVNISDSLTITNYKEMDKPFSFSFQSNTGFEKASDKLFIHPFCNLSVSDNMFKQESRTLPIDLIYLRNVDYKSEIEIPEGYKVEYLPKELKHDSRLMSINYSAKKVDNKIEVTAGYFFNTNLYDAKDYVRLKYSYAEIIKQFTDMIVLAKE</sequence>
<dbReference type="OrthoDB" id="98874at2"/>
<dbReference type="Pfam" id="PF12969">
    <property type="entry name" value="DUF3857"/>
    <property type="match status" value="1"/>
</dbReference>
<dbReference type="Gene3D" id="2.60.40.3140">
    <property type="match status" value="1"/>
</dbReference>
<evidence type="ECO:0000256" key="1">
    <source>
        <dbReference type="SAM" id="SignalP"/>
    </source>
</evidence>
<name>A0A2V3PSV3_9BACT</name>
<keyword evidence="1" id="KW-0732">Signal</keyword>
<evidence type="ECO:0000313" key="4">
    <source>
        <dbReference type="Proteomes" id="UP000247973"/>
    </source>
</evidence>
<accession>A0A2V3PSV3</accession>
<dbReference type="AlphaFoldDB" id="A0A2V3PSV3"/>
<dbReference type="Proteomes" id="UP000247973">
    <property type="component" value="Unassembled WGS sequence"/>
</dbReference>
<dbReference type="Gene3D" id="2.60.120.1130">
    <property type="match status" value="1"/>
</dbReference>
<protein>
    <submittedName>
        <fullName evidence="3">Uncharacterized protein DUF3857</fullName>
    </submittedName>
</protein>
<comment type="caution">
    <text evidence="3">The sequence shown here is derived from an EMBL/GenBank/DDBJ whole genome shotgun (WGS) entry which is preliminary data.</text>
</comment>
<gene>
    <name evidence="3" type="ORF">CLV62_10171</name>
</gene>
<evidence type="ECO:0000259" key="2">
    <source>
        <dbReference type="Pfam" id="PF12969"/>
    </source>
</evidence>
<dbReference type="Gene3D" id="3.10.620.30">
    <property type="match status" value="1"/>
</dbReference>
<reference evidence="3 4" key="1">
    <citation type="submission" date="2018-03" db="EMBL/GenBank/DDBJ databases">
        <title>Genomic Encyclopedia of Archaeal and Bacterial Type Strains, Phase II (KMG-II): from individual species to whole genera.</title>
        <authorList>
            <person name="Goeker M."/>
        </authorList>
    </citation>
    <scope>NUCLEOTIDE SEQUENCE [LARGE SCALE GENOMIC DNA]</scope>
    <source>
        <strain evidence="3 4">DSM 100214</strain>
    </source>
</reference>
<organism evidence="3 4">
    <name type="scientific">Dysgonomonas alginatilytica</name>
    <dbReference type="NCBI Taxonomy" id="1605892"/>
    <lineage>
        <taxon>Bacteria</taxon>
        <taxon>Pseudomonadati</taxon>
        <taxon>Bacteroidota</taxon>
        <taxon>Bacteroidia</taxon>
        <taxon>Bacteroidales</taxon>
        <taxon>Dysgonomonadaceae</taxon>
        <taxon>Dysgonomonas</taxon>
    </lineage>
</organism>
<dbReference type="EMBL" id="QICL01000001">
    <property type="protein sequence ID" value="PXV68807.1"/>
    <property type="molecule type" value="Genomic_DNA"/>
</dbReference>